<organism evidence="2 3">
    <name type="scientific">Brachybacterium vulturis</name>
    <dbReference type="NCBI Taxonomy" id="2017484"/>
    <lineage>
        <taxon>Bacteria</taxon>
        <taxon>Bacillati</taxon>
        <taxon>Actinomycetota</taxon>
        <taxon>Actinomycetes</taxon>
        <taxon>Micrococcales</taxon>
        <taxon>Dermabacteraceae</taxon>
        <taxon>Brachybacterium</taxon>
    </lineage>
</organism>
<accession>A0A291GKZ4</accession>
<evidence type="ECO:0000313" key="2">
    <source>
        <dbReference type="EMBL" id="ATG50877.1"/>
    </source>
</evidence>
<dbReference type="AlphaFoldDB" id="A0A291GKZ4"/>
<dbReference type="EMBL" id="CP023563">
    <property type="protein sequence ID" value="ATG50877.1"/>
    <property type="molecule type" value="Genomic_DNA"/>
</dbReference>
<keyword evidence="3" id="KW-1185">Reference proteome</keyword>
<dbReference type="KEGG" id="brz:CFK38_04560"/>
<proteinExistence type="predicted"/>
<evidence type="ECO:0000313" key="3">
    <source>
        <dbReference type="Proteomes" id="UP000218165"/>
    </source>
</evidence>
<reference evidence="3" key="1">
    <citation type="submission" date="2017-09" db="EMBL/GenBank/DDBJ databases">
        <title>Brachybacterium sp. VM2412.</title>
        <authorList>
            <person name="Tak E.J."/>
            <person name="Bae J.-W."/>
        </authorList>
    </citation>
    <scope>NUCLEOTIDE SEQUENCE [LARGE SCALE GENOMIC DNA]</scope>
    <source>
        <strain evidence="3">VM2412</strain>
    </source>
</reference>
<dbReference type="Proteomes" id="UP000218165">
    <property type="component" value="Chromosome"/>
</dbReference>
<protein>
    <recommendedName>
        <fullName evidence="4">Preprotein translocase subunit SecB</fullName>
    </recommendedName>
</protein>
<evidence type="ECO:0008006" key="4">
    <source>
        <dbReference type="Google" id="ProtNLM"/>
    </source>
</evidence>
<feature type="region of interest" description="Disordered" evidence="1">
    <location>
        <begin position="68"/>
        <end position="90"/>
    </location>
</feature>
<gene>
    <name evidence="2" type="ORF">CFK38_04560</name>
</gene>
<evidence type="ECO:0000256" key="1">
    <source>
        <dbReference type="SAM" id="MobiDB-lite"/>
    </source>
</evidence>
<name>A0A291GKZ4_9MICO</name>
<sequence length="158" mass="17011">MRVSDGGAAVEDIQLIALDGERIYDDLPAVREVAIRVKVNVLNDPEARLTPVLATLLLDVFAVHDGGADDGSTTGGSAGPAEDASERGPVFSGRVTFRIDAERRSDGDEEWVPAVFAEAWPYLRSQLIAHAQILGMGRIPVPLRAPENLAREPRADDE</sequence>